<protein>
    <submittedName>
        <fullName evidence="2">Uncharacterized protein</fullName>
    </submittedName>
</protein>
<dbReference type="AlphaFoldDB" id="A0A0F9CFQ2"/>
<reference evidence="2" key="1">
    <citation type="journal article" date="2015" name="Nature">
        <title>Complex archaea that bridge the gap between prokaryotes and eukaryotes.</title>
        <authorList>
            <person name="Spang A."/>
            <person name="Saw J.H."/>
            <person name="Jorgensen S.L."/>
            <person name="Zaremba-Niedzwiedzka K."/>
            <person name="Martijn J."/>
            <person name="Lind A.E."/>
            <person name="van Eijk R."/>
            <person name="Schleper C."/>
            <person name="Guy L."/>
            <person name="Ettema T.J."/>
        </authorList>
    </citation>
    <scope>NUCLEOTIDE SEQUENCE</scope>
</reference>
<feature type="region of interest" description="Disordered" evidence="1">
    <location>
        <begin position="1"/>
        <end position="21"/>
    </location>
</feature>
<accession>A0A0F9CFQ2</accession>
<evidence type="ECO:0000256" key="1">
    <source>
        <dbReference type="SAM" id="MobiDB-lite"/>
    </source>
</evidence>
<name>A0A0F9CFQ2_9ZZZZ</name>
<organism evidence="2">
    <name type="scientific">marine sediment metagenome</name>
    <dbReference type="NCBI Taxonomy" id="412755"/>
    <lineage>
        <taxon>unclassified sequences</taxon>
        <taxon>metagenomes</taxon>
        <taxon>ecological metagenomes</taxon>
    </lineage>
</organism>
<dbReference type="EMBL" id="LAZR01033486">
    <property type="protein sequence ID" value="KKL47939.1"/>
    <property type="molecule type" value="Genomic_DNA"/>
</dbReference>
<comment type="caution">
    <text evidence="2">The sequence shown here is derived from an EMBL/GenBank/DDBJ whole genome shotgun (WGS) entry which is preliminary data.</text>
</comment>
<evidence type="ECO:0000313" key="2">
    <source>
        <dbReference type="EMBL" id="KKL47939.1"/>
    </source>
</evidence>
<proteinExistence type="predicted"/>
<sequence length="77" mass="8391">MCPHGRAREGPRRGEGMTTVSGNDFDGILGCSSNDVKCPKCGSSPDHREMRNYSITWHDGDIHCTICGTFVRSFDAG</sequence>
<feature type="compositionally biased region" description="Basic and acidic residues" evidence="1">
    <location>
        <begin position="1"/>
        <end position="15"/>
    </location>
</feature>
<gene>
    <name evidence="2" type="ORF">LCGC14_2330490</name>
</gene>